<dbReference type="PANTHER" id="PTHR46513">
    <property type="entry name" value="VITELLOGENIN RECEPTOR-LIKE PROTEIN-RELATED-RELATED"/>
    <property type="match status" value="1"/>
</dbReference>
<evidence type="ECO:0000256" key="7">
    <source>
        <dbReference type="SAM" id="Phobius"/>
    </source>
</evidence>
<keyword evidence="3" id="KW-0399">Innate immunity</keyword>
<keyword evidence="1" id="KW-1017">Isopeptide bond</keyword>
<evidence type="ECO:0000256" key="6">
    <source>
        <dbReference type="SAM" id="MobiDB-lite"/>
    </source>
</evidence>
<keyword evidence="4" id="KW-0832">Ubl conjugation</keyword>
<keyword evidence="9" id="KW-1185">Reference proteome</keyword>
<dbReference type="SUPFAM" id="SSF63825">
    <property type="entry name" value="YWTD domain"/>
    <property type="match status" value="1"/>
</dbReference>
<dbReference type="GO" id="GO:0042981">
    <property type="term" value="P:regulation of apoptotic process"/>
    <property type="evidence" value="ECO:0007669"/>
    <property type="project" value="InterPro"/>
</dbReference>
<dbReference type="SUPFAM" id="SSF47986">
    <property type="entry name" value="DEATH domain"/>
    <property type="match status" value="1"/>
</dbReference>
<keyword evidence="7" id="KW-0812">Transmembrane</keyword>
<feature type="transmembrane region" description="Helical" evidence="7">
    <location>
        <begin position="190"/>
        <end position="214"/>
    </location>
</feature>
<evidence type="ECO:0000256" key="2">
    <source>
        <dbReference type="ARBA" id="ARBA00022553"/>
    </source>
</evidence>
<dbReference type="PANTHER" id="PTHR46513:SF13">
    <property type="entry name" value="EGF-LIKE DOMAIN-CONTAINING PROTEIN"/>
    <property type="match status" value="1"/>
</dbReference>
<dbReference type="Gene3D" id="2.120.10.30">
    <property type="entry name" value="TolB, C-terminal domain"/>
    <property type="match status" value="1"/>
</dbReference>
<dbReference type="Gene3D" id="1.10.533.10">
    <property type="entry name" value="Death Domain, Fas"/>
    <property type="match status" value="1"/>
</dbReference>
<evidence type="ECO:0000313" key="10">
    <source>
        <dbReference type="WBParaSite" id="PSAMB.scaffold5152size12503.g26002.t1"/>
    </source>
</evidence>
<dbReference type="GO" id="GO:0005737">
    <property type="term" value="C:cytoplasm"/>
    <property type="evidence" value="ECO:0007669"/>
    <property type="project" value="UniProtKB-ARBA"/>
</dbReference>
<proteinExistence type="predicted"/>
<dbReference type="InterPro" id="IPR050778">
    <property type="entry name" value="Cueball_EGF_LRP_Nidogen"/>
</dbReference>
<evidence type="ECO:0000256" key="5">
    <source>
        <dbReference type="ARBA" id="ARBA00022859"/>
    </source>
</evidence>
<reference evidence="10" key="1">
    <citation type="submission" date="2022-11" db="UniProtKB">
        <authorList>
            <consortium name="WormBaseParasite"/>
        </authorList>
    </citation>
    <scope>IDENTIFICATION</scope>
</reference>
<accession>A0A914WT52</accession>
<dbReference type="InterPro" id="IPR011029">
    <property type="entry name" value="DEATH-like_dom_sf"/>
</dbReference>
<dbReference type="InterPro" id="IPR001315">
    <property type="entry name" value="CARD"/>
</dbReference>
<dbReference type="WBParaSite" id="PSAMB.scaffold5152size12503.g26002.t1">
    <property type="protein sequence ID" value="PSAMB.scaffold5152size12503.g26002.t1"/>
    <property type="gene ID" value="PSAMB.scaffold5152size12503.g26002"/>
</dbReference>
<keyword evidence="7" id="KW-1133">Transmembrane helix</keyword>
<sequence>MDKHKQKAIEKHNAALMDSMDPVAVMDYLSTDLLSLADKEFIKESHSTRRYRNRELISILFKKREELEPFERFVKALNETDKSHAAMAEAILKIYDQTKMPTNSASANNGKCATPEAPRVRTADNDNISSNGNDPVLTEESPLIPSMPTSQINDQVPSQPPTSHGDTQALLEEEEHRNCITEQCQRNKALMCYVVFIFLLTAIFIVILAVFFLLEKDRAAPDYHSTSLLIAQDNKIFKKSISSTSSIEEIVAMNYSQIYDITFDCKQERIVWSASNGIEKRNEIWTALLDGTDRKLICTMKGNFIQSIALDWSSRNIYYNIYSGKIGVFNLIGNFTKTLIETDKLTYEYNSHLALDLKNRYLFYSSPSRIWRVGLDGLNRTEFASSFVEYPTALVILNKRRELCWLDAMRKELSCIGLDQRNRRVVYDNIPMSPLSSLTAHNEERFYWTTSNEKIVHTVSIFGEYFTTFEVQKEGLLYAVSDTIESGLQVETECAVNNGGCPYLCLPKTGGGVSCVTPDIIDNLIP</sequence>
<evidence type="ECO:0000256" key="3">
    <source>
        <dbReference type="ARBA" id="ARBA00022588"/>
    </source>
</evidence>
<protein>
    <submittedName>
        <fullName evidence="10">CARD domain-containing protein</fullName>
    </submittedName>
</protein>
<dbReference type="InterPro" id="IPR031964">
    <property type="entry name" value="CARD_dom"/>
</dbReference>
<feature type="compositionally biased region" description="Polar residues" evidence="6">
    <location>
        <begin position="147"/>
        <end position="166"/>
    </location>
</feature>
<dbReference type="CDD" id="cd01671">
    <property type="entry name" value="CARD"/>
    <property type="match status" value="1"/>
</dbReference>
<dbReference type="GO" id="GO:0045087">
    <property type="term" value="P:innate immune response"/>
    <property type="evidence" value="ECO:0007669"/>
    <property type="project" value="UniProtKB-KW"/>
</dbReference>
<dbReference type="AlphaFoldDB" id="A0A914WT52"/>
<keyword evidence="5" id="KW-0391">Immunity</keyword>
<evidence type="ECO:0000256" key="4">
    <source>
        <dbReference type="ARBA" id="ARBA00022843"/>
    </source>
</evidence>
<dbReference type="GO" id="GO:0042813">
    <property type="term" value="F:Wnt receptor activity"/>
    <property type="evidence" value="ECO:0007669"/>
    <property type="project" value="TreeGrafter"/>
</dbReference>
<feature type="domain" description="CARD" evidence="8">
    <location>
        <begin position="1"/>
        <end position="86"/>
    </location>
</feature>
<dbReference type="GO" id="GO:0017147">
    <property type="term" value="F:Wnt-protein binding"/>
    <property type="evidence" value="ECO:0007669"/>
    <property type="project" value="TreeGrafter"/>
</dbReference>
<evidence type="ECO:0000256" key="1">
    <source>
        <dbReference type="ARBA" id="ARBA00022499"/>
    </source>
</evidence>
<organism evidence="9 10">
    <name type="scientific">Plectus sambesii</name>
    <dbReference type="NCBI Taxonomy" id="2011161"/>
    <lineage>
        <taxon>Eukaryota</taxon>
        <taxon>Metazoa</taxon>
        <taxon>Ecdysozoa</taxon>
        <taxon>Nematoda</taxon>
        <taxon>Chromadorea</taxon>
        <taxon>Plectida</taxon>
        <taxon>Plectina</taxon>
        <taxon>Plectoidea</taxon>
        <taxon>Plectidae</taxon>
        <taxon>Plectus</taxon>
    </lineage>
</organism>
<dbReference type="GO" id="GO:0060070">
    <property type="term" value="P:canonical Wnt signaling pathway"/>
    <property type="evidence" value="ECO:0007669"/>
    <property type="project" value="TreeGrafter"/>
</dbReference>
<dbReference type="Proteomes" id="UP000887566">
    <property type="component" value="Unplaced"/>
</dbReference>
<keyword evidence="7" id="KW-0472">Membrane</keyword>
<dbReference type="PROSITE" id="PS50209">
    <property type="entry name" value="CARD"/>
    <property type="match status" value="1"/>
</dbReference>
<dbReference type="Pfam" id="PF16739">
    <property type="entry name" value="CARD_2"/>
    <property type="match status" value="1"/>
</dbReference>
<feature type="region of interest" description="Disordered" evidence="6">
    <location>
        <begin position="103"/>
        <end position="167"/>
    </location>
</feature>
<keyword evidence="2" id="KW-0597">Phosphoprotein</keyword>
<dbReference type="GO" id="GO:0005886">
    <property type="term" value="C:plasma membrane"/>
    <property type="evidence" value="ECO:0007669"/>
    <property type="project" value="TreeGrafter"/>
</dbReference>
<evidence type="ECO:0000259" key="8">
    <source>
        <dbReference type="PROSITE" id="PS50209"/>
    </source>
</evidence>
<evidence type="ECO:0000313" key="9">
    <source>
        <dbReference type="Proteomes" id="UP000887566"/>
    </source>
</evidence>
<dbReference type="InterPro" id="IPR011042">
    <property type="entry name" value="6-blade_b-propeller_TolB-like"/>
</dbReference>
<name>A0A914WT52_9BILA</name>